<dbReference type="GO" id="GO:0003677">
    <property type="term" value="F:DNA binding"/>
    <property type="evidence" value="ECO:0007669"/>
    <property type="project" value="InterPro"/>
</dbReference>
<evidence type="ECO:0000313" key="5">
    <source>
        <dbReference type="Proteomes" id="UP000236729"/>
    </source>
</evidence>
<dbReference type="Gene3D" id="3.30.450.180">
    <property type="match status" value="1"/>
</dbReference>
<evidence type="ECO:0000313" key="3">
    <source>
        <dbReference type="EMBL" id="SFE98558.1"/>
    </source>
</evidence>
<protein>
    <submittedName>
        <fullName evidence="2">Helix-turn-helix domain-containing protein</fullName>
    </submittedName>
</protein>
<dbReference type="RefSeq" id="WP_093357857.1">
    <property type="nucleotide sequence ID" value="NZ_FNVB01000007.1"/>
</dbReference>
<dbReference type="Pfam" id="PF17765">
    <property type="entry name" value="MLTR_LBD"/>
    <property type="match status" value="1"/>
</dbReference>
<dbReference type="SMR" id="A0A1H6DMM9"/>
<dbReference type="Pfam" id="PF13560">
    <property type="entry name" value="HTH_31"/>
    <property type="match status" value="1"/>
</dbReference>
<accession>A0A1I2F1H9</accession>
<dbReference type="Proteomes" id="UP000236729">
    <property type="component" value="Unassembled WGS sequence"/>
</dbReference>
<dbReference type="EMBL" id="FNVB01000007">
    <property type="protein sequence ID" value="SEG86401.1"/>
    <property type="molecule type" value="Genomic_DNA"/>
</dbReference>
<dbReference type="Proteomes" id="UP000199690">
    <property type="component" value="Unassembled WGS sequence"/>
</dbReference>
<dbReference type="Gene3D" id="1.10.260.40">
    <property type="entry name" value="lambda repressor-like DNA-binding domains"/>
    <property type="match status" value="1"/>
</dbReference>
<dbReference type="InterPro" id="IPR010982">
    <property type="entry name" value="Lambda_DNA-bd_dom_sf"/>
</dbReference>
<sequence length="260" mass="29410">MSGDLRRRELGAFLRASRERLDPADFGIAVRGRRRTPGLRREEIASESGVGLAWYAWLEQGRVQTSREVLEALARTMRMTHEERRHLLALGGYAADGVADDGLVARLRPLLDNWPLTPALLLDQRFDVLAGNAAHAAVWPEPAPTGRPNLLLSLAGSARLESLLVPEEQFLYELFLRFRARADRFPAEDVVAGLRELRPELAHWWSCRAVREFGSWPVTVLADDARLRFECSLLRPDDTATLLVQAPVDAETREWLRQRC</sequence>
<keyword evidence="4" id="KW-1185">Reference proteome</keyword>
<dbReference type="PANTHER" id="PTHR35010">
    <property type="entry name" value="BLL4672 PROTEIN-RELATED"/>
    <property type="match status" value="1"/>
</dbReference>
<dbReference type="EMBL" id="FOME01000017">
    <property type="protein sequence ID" value="SFE98558.1"/>
    <property type="molecule type" value="Genomic_DNA"/>
</dbReference>
<dbReference type="SUPFAM" id="SSF47413">
    <property type="entry name" value="lambda repressor-like DNA-binding domains"/>
    <property type="match status" value="1"/>
</dbReference>
<reference evidence="4 5" key="2">
    <citation type="submission" date="2016-10" db="EMBL/GenBank/DDBJ databases">
        <authorList>
            <person name="Varghese N."/>
            <person name="Submissions S."/>
        </authorList>
    </citation>
    <scope>NUCLEOTIDE SEQUENCE [LARGE SCALE GENOMIC DNA]</scope>
    <source>
        <strain evidence="5">ATCC 20501</strain>
        <strain evidence="3 4">CGMCC 4.3529</strain>
    </source>
</reference>
<name>A0A1H6DMM9_9PSEU</name>
<dbReference type="InterPro" id="IPR001387">
    <property type="entry name" value="Cro/C1-type_HTH"/>
</dbReference>
<evidence type="ECO:0000313" key="2">
    <source>
        <dbReference type="EMBL" id="SEG86401.1"/>
    </source>
</evidence>
<dbReference type="SMART" id="SM00530">
    <property type="entry name" value="HTH_XRE"/>
    <property type="match status" value="1"/>
</dbReference>
<accession>A0A1H6DMM9</accession>
<proteinExistence type="predicted"/>
<evidence type="ECO:0000313" key="4">
    <source>
        <dbReference type="Proteomes" id="UP000199690"/>
    </source>
</evidence>
<dbReference type="CDD" id="cd00093">
    <property type="entry name" value="HTH_XRE"/>
    <property type="match status" value="1"/>
</dbReference>
<reference evidence="2" key="1">
    <citation type="submission" date="2016-10" db="EMBL/GenBank/DDBJ databases">
        <authorList>
            <person name="de Groot N.N."/>
        </authorList>
    </citation>
    <scope>NUCLEOTIDE SEQUENCE [LARGE SCALE GENOMIC DNA]</scope>
    <source>
        <strain evidence="2">ATCC 20501</strain>
    </source>
</reference>
<organism evidence="2 5">
    <name type="scientific">Saccharopolyspora kobensis</name>
    <dbReference type="NCBI Taxonomy" id="146035"/>
    <lineage>
        <taxon>Bacteria</taxon>
        <taxon>Bacillati</taxon>
        <taxon>Actinomycetota</taxon>
        <taxon>Actinomycetes</taxon>
        <taxon>Pseudonocardiales</taxon>
        <taxon>Pseudonocardiaceae</taxon>
        <taxon>Saccharopolyspora</taxon>
    </lineage>
</organism>
<dbReference type="AlphaFoldDB" id="A0A1H6DMM9"/>
<dbReference type="InterPro" id="IPR041413">
    <property type="entry name" value="MLTR_LBD"/>
</dbReference>
<feature type="domain" description="HTH cro/C1-type" evidence="1">
    <location>
        <begin position="13"/>
        <end position="84"/>
    </location>
</feature>
<gene>
    <name evidence="2" type="ORF">SAMN02982929_04603</name>
    <name evidence="3" type="ORF">SAMN05216506_11713</name>
</gene>
<evidence type="ECO:0000259" key="1">
    <source>
        <dbReference type="SMART" id="SM00530"/>
    </source>
</evidence>